<dbReference type="PANTHER" id="PTHR46470:SF4">
    <property type="entry name" value="5-AMINO-6-(5-PHOSPHO-D-RIBITYLAMINO)URACIL PHOSPHATASE YIGB"/>
    <property type="match status" value="1"/>
</dbReference>
<keyword evidence="2 4" id="KW-0378">Hydrolase</keyword>
<dbReference type="SFLD" id="SFLDS00003">
    <property type="entry name" value="Haloacid_Dehalogenase"/>
    <property type="match status" value="1"/>
</dbReference>
<dbReference type="InterPro" id="IPR023214">
    <property type="entry name" value="HAD_sf"/>
</dbReference>
<protein>
    <submittedName>
        <fullName evidence="4">HAD family hydrolase</fullName>
    </submittedName>
</protein>
<dbReference type="Gene3D" id="3.40.50.1000">
    <property type="entry name" value="HAD superfamily/HAD-like"/>
    <property type="match status" value="1"/>
</dbReference>
<dbReference type="InterPro" id="IPR006439">
    <property type="entry name" value="HAD-SF_hydro_IA"/>
</dbReference>
<dbReference type="PRINTS" id="PR00413">
    <property type="entry name" value="HADHALOGNASE"/>
</dbReference>
<name>A0A940Y6R9_9BURK</name>
<accession>A0A940Y6R9</accession>
<dbReference type="Proteomes" id="UP000676246">
    <property type="component" value="Unassembled WGS sequence"/>
</dbReference>
<gene>
    <name evidence="4" type="ORF">KAK03_04825</name>
</gene>
<dbReference type="AlphaFoldDB" id="A0A940Y6R9"/>
<evidence type="ECO:0000256" key="3">
    <source>
        <dbReference type="ARBA" id="ARBA00022842"/>
    </source>
</evidence>
<dbReference type="SFLD" id="SFLDG01129">
    <property type="entry name" value="C1.5:_HAD__Beta-PGM__Phosphata"/>
    <property type="match status" value="1"/>
</dbReference>
<evidence type="ECO:0000313" key="4">
    <source>
        <dbReference type="EMBL" id="MBQ0929803.1"/>
    </source>
</evidence>
<dbReference type="GO" id="GO:0044281">
    <property type="term" value="P:small molecule metabolic process"/>
    <property type="evidence" value="ECO:0007669"/>
    <property type="project" value="UniProtKB-ARBA"/>
</dbReference>
<dbReference type="Pfam" id="PF00702">
    <property type="entry name" value="Hydrolase"/>
    <property type="match status" value="1"/>
</dbReference>
<evidence type="ECO:0000256" key="1">
    <source>
        <dbReference type="ARBA" id="ARBA00001946"/>
    </source>
</evidence>
<evidence type="ECO:0000313" key="5">
    <source>
        <dbReference type="Proteomes" id="UP000676246"/>
    </source>
</evidence>
<organism evidence="4 5">
    <name type="scientific">Ideonella alba</name>
    <dbReference type="NCBI Taxonomy" id="2824118"/>
    <lineage>
        <taxon>Bacteria</taxon>
        <taxon>Pseudomonadati</taxon>
        <taxon>Pseudomonadota</taxon>
        <taxon>Betaproteobacteria</taxon>
        <taxon>Burkholderiales</taxon>
        <taxon>Sphaerotilaceae</taxon>
        <taxon>Ideonella</taxon>
    </lineage>
</organism>
<comment type="cofactor">
    <cofactor evidence="1">
        <name>Mg(2+)</name>
        <dbReference type="ChEBI" id="CHEBI:18420"/>
    </cofactor>
</comment>
<dbReference type="SUPFAM" id="SSF56784">
    <property type="entry name" value="HAD-like"/>
    <property type="match status" value="1"/>
</dbReference>
<keyword evidence="5" id="KW-1185">Reference proteome</keyword>
<reference evidence="4 5" key="1">
    <citation type="submission" date="2021-04" db="EMBL/GenBank/DDBJ databases">
        <title>The genome sequence of Ideonella sp. 3Y2.</title>
        <authorList>
            <person name="Liu Y."/>
        </authorList>
    </citation>
    <scope>NUCLEOTIDE SEQUENCE [LARGE SCALE GENOMIC DNA]</scope>
    <source>
        <strain evidence="4 5">3Y2</strain>
    </source>
</reference>
<dbReference type="NCBIfam" id="TIGR01509">
    <property type="entry name" value="HAD-SF-IA-v3"/>
    <property type="match status" value="1"/>
</dbReference>
<sequence length="223" mass="24981">MVRALLFDLDDTLLDDRGAMADAVLLLRQRHRLAPDIADDVLAEHWDRVGRDLWRRMERGELDLNGQRRERMRRVFDAGLSDNDADALVADYLEAYARSWRLLPGALDLLQATAHLPRAAVTNGHEPQALRKLEHTGIHAHFDVVLTPQRSGTRKPDPRMFRQALDLLGVAPAEAAMIGDNAEADIAPAQALGMATFHLDARESGRRPADALDWIRRRALPVS</sequence>
<dbReference type="InterPro" id="IPR051400">
    <property type="entry name" value="HAD-like_hydrolase"/>
</dbReference>
<dbReference type="PANTHER" id="PTHR46470">
    <property type="entry name" value="N-ACYLNEURAMINATE-9-PHOSPHATASE"/>
    <property type="match status" value="1"/>
</dbReference>
<dbReference type="GO" id="GO:0016787">
    <property type="term" value="F:hydrolase activity"/>
    <property type="evidence" value="ECO:0007669"/>
    <property type="project" value="UniProtKB-KW"/>
</dbReference>
<dbReference type="EMBL" id="JAGQDD010000002">
    <property type="protein sequence ID" value="MBQ0929803.1"/>
    <property type="molecule type" value="Genomic_DNA"/>
</dbReference>
<dbReference type="Gene3D" id="1.20.120.1600">
    <property type="match status" value="1"/>
</dbReference>
<proteinExistence type="predicted"/>
<keyword evidence="3" id="KW-0460">Magnesium</keyword>
<evidence type="ECO:0000256" key="2">
    <source>
        <dbReference type="ARBA" id="ARBA00022801"/>
    </source>
</evidence>
<comment type="caution">
    <text evidence="4">The sequence shown here is derived from an EMBL/GenBank/DDBJ whole genome shotgun (WGS) entry which is preliminary data.</text>
</comment>
<dbReference type="NCBIfam" id="TIGR01549">
    <property type="entry name" value="HAD-SF-IA-v1"/>
    <property type="match status" value="1"/>
</dbReference>
<dbReference type="InterPro" id="IPR036412">
    <property type="entry name" value="HAD-like_sf"/>
</dbReference>
<dbReference type="RefSeq" id="WP_210852051.1">
    <property type="nucleotide sequence ID" value="NZ_JAGQDD010000002.1"/>
</dbReference>